<evidence type="ECO:0000256" key="3">
    <source>
        <dbReference type="ARBA" id="ARBA00023128"/>
    </source>
</evidence>
<dbReference type="Proteomes" id="UP001219933">
    <property type="component" value="Chromosome 4"/>
</dbReference>
<dbReference type="EMBL" id="CP119880">
    <property type="protein sequence ID" value="WFD36211.1"/>
    <property type="molecule type" value="Genomic_DNA"/>
</dbReference>
<evidence type="ECO:0000256" key="1">
    <source>
        <dbReference type="ARBA" id="ARBA00004173"/>
    </source>
</evidence>
<dbReference type="GO" id="GO:0042030">
    <property type="term" value="F:ATPase inhibitor activity"/>
    <property type="evidence" value="ECO:0007669"/>
    <property type="project" value="InterPro"/>
</dbReference>
<evidence type="ECO:0000256" key="5">
    <source>
        <dbReference type="SAM" id="MobiDB-lite"/>
    </source>
</evidence>
<evidence type="ECO:0000313" key="7">
    <source>
        <dbReference type="Proteomes" id="UP001219933"/>
    </source>
</evidence>
<dbReference type="GO" id="GO:0005739">
    <property type="term" value="C:mitochondrion"/>
    <property type="evidence" value="ECO:0007669"/>
    <property type="project" value="UniProtKB-SubCell"/>
</dbReference>
<proteinExistence type="inferred from homology"/>
<dbReference type="InterPro" id="IPR007648">
    <property type="entry name" value="ATPase_inhibitor_mt"/>
</dbReference>
<evidence type="ECO:0000313" key="6">
    <source>
        <dbReference type="EMBL" id="WFD36211.1"/>
    </source>
</evidence>
<gene>
    <name evidence="6" type="ORF">MCUN1_003088</name>
</gene>
<dbReference type="Pfam" id="PF04568">
    <property type="entry name" value="IATP"/>
    <property type="match status" value="1"/>
</dbReference>
<reference evidence="6" key="1">
    <citation type="submission" date="2023-03" db="EMBL/GenBank/DDBJ databases">
        <title>Mating type loci evolution in Malassezia.</title>
        <authorList>
            <person name="Coelho M.A."/>
        </authorList>
    </citation>
    <scope>NUCLEOTIDE SEQUENCE</scope>
    <source>
        <strain evidence="6">CBS 11721</strain>
    </source>
</reference>
<sequence>MHAIRQSATTLARRTAVPRVNAVRMYTQGPSGSAGATARSGVWSKREKAQEDQYIIEEEKRKLKEREYYTLEKQAKLVENLSKQQEGKQ</sequence>
<organism evidence="6 7">
    <name type="scientific">Malassezia cuniculi</name>
    <dbReference type="NCBI Taxonomy" id="948313"/>
    <lineage>
        <taxon>Eukaryota</taxon>
        <taxon>Fungi</taxon>
        <taxon>Dikarya</taxon>
        <taxon>Basidiomycota</taxon>
        <taxon>Ustilaginomycotina</taxon>
        <taxon>Malasseziomycetes</taxon>
        <taxon>Malasseziales</taxon>
        <taxon>Malasseziaceae</taxon>
        <taxon>Malassezia</taxon>
    </lineage>
</organism>
<comment type="subcellular location">
    <subcellularLocation>
        <location evidence="1">Mitochondrion</location>
    </subcellularLocation>
</comment>
<evidence type="ECO:0000256" key="4">
    <source>
        <dbReference type="RuleBase" id="RU368087"/>
    </source>
</evidence>
<evidence type="ECO:0000256" key="2">
    <source>
        <dbReference type="ARBA" id="ARBA00010901"/>
    </source>
</evidence>
<feature type="region of interest" description="Disordered" evidence="5">
    <location>
        <begin position="26"/>
        <end position="48"/>
    </location>
</feature>
<keyword evidence="3" id="KW-0496">Mitochondrion</keyword>
<name>A0AAF0JCS5_9BASI</name>
<accession>A0AAF0JCS5</accession>
<dbReference type="AlphaFoldDB" id="A0AAF0JCS5"/>
<comment type="function">
    <text evidence="4">Inhibits the enzyme activity of ATPase.</text>
</comment>
<protein>
    <recommendedName>
        <fullName evidence="4">ATPase inhibitor, mitochondrial</fullName>
    </recommendedName>
</protein>
<comment type="similarity">
    <text evidence="2 4">Belongs to the ATPase inhibitor family.</text>
</comment>
<keyword evidence="7" id="KW-1185">Reference proteome</keyword>